<evidence type="ECO:0000313" key="1">
    <source>
        <dbReference type="EMBL" id="SSX32448.1"/>
    </source>
</evidence>
<sequence>MAWKYLMWSMGVILEQDEQLNVSTEDTPNDNMVHDLIQYQGDEGINLTEIPTYDDLHVR</sequence>
<protein>
    <submittedName>
        <fullName evidence="1">CSON005008 protein</fullName>
    </submittedName>
</protein>
<dbReference type="VEuPathDB" id="VectorBase:CSON005008"/>
<name>A0A336N243_CULSO</name>
<dbReference type="EMBL" id="UFQT01002029">
    <property type="protein sequence ID" value="SSX32448.1"/>
    <property type="molecule type" value="Genomic_DNA"/>
</dbReference>
<organism evidence="1">
    <name type="scientific">Culicoides sonorensis</name>
    <name type="common">Biting midge</name>
    <dbReference type="NCBI Taxonomy" id="179676"/>
    <lineage>
        <taxon>Eukaryota</taxon>
        <taxon>Metazoa</taxon>
        <taxon>Ecdysozoa</taxon>
        <taxon>Arthropoda</taxon>
        <taxon>Hexapoda</taxon>
        <taxon>Insecta</taxon>
        <taxon>Pterygota</taxon>
        <taxon>Neoptera</taxon>
        <taxon>Endopterygota</taxon>
        <taxon>Diptera</taxon>
        <taxon>Nematocera</taxon>
        <taxon>Chironomoidea</taxon>
        <taxon>Ceratopogonidae</taxon>
        <taxon>Ceratopogoninae</taxon>
        <taxon>Culicoides</taxon>
        <taxon>Monoculicoides</taxon>
    </lineage>
</organism>
<accession>A0A336N243</accession>
<proteinExistence type="predicted"/>
<reference evidence="1" key="1">
    <citation type="submission" date="2018-07" db="EMBL/GenBank/DDBJ databases">
        <authorList>
            <person name="Quirk P.G."/>
            <person name="Krulwich T.A."/>
        </authorList>
    </citation>
    <scope>NUCLEOTIDE SEQUENCE</scope>
</reference>
<dbReference type="AlphaFoldDB" id="A0A336N243"/>
<gene>
    <name evidence="1" type="primary">CSON005008</name>
</gene>